<evidence type="ECO:0000256" key="12">
    <source>
        <dbReference type="HAMAP-Rule" id="MF_01025"/>
    </source>
</evidence>
<dbReference type="PROSITE" id="PS00815">
    <property type="entry name" value="AIPM_HOMOCIT_SYNTH_1"/>
    <property type="match status" value="1"/>
</dbReference>
<dbReference type="EMBL" id="AGYT01000008">
    <property type="protein sequence ID" value="ENZ02176.1"/>
    <property type="molecule type" value="Genomic_DNA"/>
</dbReference>
<dbReference type="AlphaFoldDB" id="N9WGI3"/>
<protein>
    <recommendedName>
        <fullName evidence="4 12">2-isopropylmalate synthase</fullName>
        <ecNumber evidence="3 12">2.3.3.13</ecNumber>
    </recommendedName>
    <alternativeName>
        <fullName evidence="12">Alpha-IPM synthase</fullName>
    </alternativeName>
    <alternativeName>
        <fullName evidence="12">Alpha-isopropylmalate synthase</fullName>
    </alternativeName>
</protein>
<dbReference type="InterPro" id="IPR050073">
    <property type="entry name" value="2-IPM_HCS-like"/>
</dbReference>
<dbReference type="SMART" id="SM00917">
    <property type="entry name" value="LeuA_dimer"/>
    <property type="match status" value="1"/>
</dbReference>
<dbReference type="InterPro" id="IPR036230">
    <property type="entry name" value="LeuA_allosteric_dom_sf"/>
</dbReference>
<keyword evidence="10 12" id="KW-0464">Manganese</keyword>
<dbReference type="InterPro" id="IPR005671">
    <property type="entry name" value="LeuA_bact_synth"/>
</dbReference>
<comment type="pathway">
    <text evidence="1 12">Amino-acid biosynthesis; L-leucine biosynthesis; L-leucine from 3-methyl-2-oxobutanoate: step 1/4.</text>
</comment>
<comment type="caution">
    <text evidence="14">The sequence shown here is derived from an EMBL/GenBank/DDBJ whole genome shotgun (WGS) entry which is preliminary data.</text>
</comment>
<dbReference type="InterPro" id="IPR054691">
    <property type="entry name" value="LeuA/HCS_post-cat"/>
</dbReference>
<feature type="binding site" evidence="12">
    <location>
        <position position="238"/>
    </location>
    <ligand>
        <name>Mn(2+)</name>
        <dbReference type="ChEBI" id="CHEBI:29035"/>
    </ligand>
</feature>
<dbReference type="PATRIC" id="fig|999411.4.peg.1387"/>
<keyword evidence="6 12" id="KW-0963">Cytoplasm</keyword>
<comment type="function">
    <text evidence="12">Catalyzes the condensation of the acetyl group of acetyl-CoA with 3-methyl-2-oxobutanoate (2-ketoisovalerate) to form 3-carboxy-3-hydroxy-4-methylpentanoate (2-isopropylmalate).</text>
</comment>
<dbReference type="Gene3D" id="3.30.160.270">
    <property type="match status" value="1"/>
</dbReference>
<evidence type="ECO:0000259" key="13">
    <source>
        <dbReference type="PROSITE" id="PS50991"/>
    </source>
</evidence>
<reference evidence="14 15" key="1">
    <citation type="submission" date="2013-01" db="EMBL/GenBank/DDBJ databases">
        <title>The Genome Sequence of Clostridium colicanis 209318.</title>
        <authorList>
            <consortium name="The Broad Institute Genome Sequencing Platform"/>
            <person name="Earl A."/>
            <person name="Ward D."/>
            <person name="Feldgarden M."/>
            <person name="Gevers D."/>
            <person name="Courvalin P."/>
            <person name="Lambert T."/>
            <person name="Walker B."/>
            <person name="Young S.K."/>
            <person name="Zeng Q."/>
            <person name="Gargeya S."/>
            <person name="Fitzgerald M."/>
            <person name="Haas B."/>
            <person name="Abouelleil A."/>
            <person name="Alvarado L."/>
            <person name="Arachchi H.M."/>
            <person name="Berlin A.M."/>
            <person name="Chapman S.B."/>
            <person name="Dewar J."/>
            <person name="Goldberg J."/>
            <person name="Griggs A."/>
            <person name="Gujja S."/>
            <person name="Hansen M."/>
            <person name="Howarth C."/>
            <person name="Imamovic A."/>
            <person name="Larimer J."/>
            <person name="McCowan C."/>
            <person name="Murphy C."/>
            <person name="Neiman D."/>
            <person name="Pearson M."/>
            <person name="Priest M."/>
            <person name="Roberts A."/>
            <person name="Saif S."/>
            <person name="Shea T."/>
            <person name="Sisk P."/>
            <person name="Sykes S."/>
            <person name="Wortman J."/>
            <person name="Nusbaum C."/>
            <person name="Birren B."/>
        </authorList>
    </citation>
    <scope>NUCLEOTIDE SEQUENCE [LARGE SCALE GENOMIC DNA]</scope>
    <source>
        <strain evidence="14 15">209318</strain>
    </source>
</reference>
<dbReference type="GO" id="GO:0003852">
    <property type="term" value="F:2-isopropylmalate synthase activity"/>
    <property type="evidence" value="ECO:0007669"/>
    <property type="project" value="UniProtKB-UniRule"/>
</dbReference>
<evidence type="ECO:0000313" key="15">
    <source>
        <dbReference type="Proteomes" id="UP000013097"/>
    </source>
</evidence>
<organism evidence="14 15">
    <name type="scientific">Clostridium thermobutyricum</name>
    <dbReference type="NCBI Taxonomy" id="29372"/>
    <lineage>
        <taxon>Bacteria</taxon>
        <taxon>Bacillati</taxon>
        <taxon>Bacillota</taxon>
        <taxon>Clostridia</taxon>
        <taxon>Eubacteriales</taxon>
        <taxon>Clostridiaceae</taxon>
        <taxon>Clostridium</taxon>
    </lineage>
</organism>
<dbReference type="CDD" id="cd07940">
    <property type="entry name" value="DRE_TIM_IPMS"/>
    <property type="match status" value="1"/>
</dbReference>
<keyword evidence="8 12" id="KW-0808">Transferase</keyword>
<dbReference type="GO" id="GO:0003985">
    <property type="term" value="F:acetyl-CoA C-acetyltransferase activity"/>
    <property type="evidence" value="ECO:0007669"/>
    <property type="project" value="UniProtKB-UniRule"/>
</dbReference>
<keyword evidence="7 12" id="KW-0028">Amino-acid biosynthesis</keyword>
<keyword evidence="5 12" id="KW-0432">Leucine biosynthesis</keyword>
<sequence>MKKKIYIFDTTLRDGEQTPGVSLNAKEKLEIAKNLEALGVDIIEAGFPVTSKGDFEGVKLIAQNIKSSTVNALARANKKDINTAYEAIKEAKRKRIHTFLATSDVHMTYKLKMTREEVLEKIREMVSYAKTLVDEVEFSPEDGSRTEKEFLYKVLETAIEAGATVLNIPDTVGYSTPNEFGKLIKDIKENVNGIENAIVSVHCHNDLGLAVANSLAAIENGAEQIECAVNGLGERAGNAALEEIIMALKTRNDIYKINLDVNTEKIYRLSSLVSHFTGVKVQPNKAIVGANAFAHESGIHQHGVLTNRETYEIMTPESVGFKTNNMVLGKHSGRHAFENRVKELGYDILKEDIQEAFIKFKELVDKKKEISDKDIEAILNHGRIELEEKYKLKSFNVSTGNKITSTATVSLEIDGQVKEEAACGDGPVNALYNAIERLLGSNREIKDYNISAITSGADALGEVSIKLESKDKIVIGRGVSTDVIEASVLAYINALNKE</sequence>
<dbReference type="eggNOG" id="COG0119">
    <property type="taxonomic scope" value="Bacteria"/>
</dbReference>
<comment type="subunit">
    <text evidence="12">Homodimer.</text>
</comment>
<dbReference type="PANTHER" id="PTHR10277:SF9">
    <property type="entry name" value="2-ISOPROPYLMALATE SYNTHASE 1, CHLOROPLASTIC-RELATED"/>
    <property type="match status" value="1"/>
</dbReference>
<evidence type="ECO:0000256" key="8">
    <source>
        <dbReference type="ARBA" id="ARBA00022679"/>
    </source>
</evidence>
<evidence type="ECO:0000256" key="7">
    <source>
        <dbReference type="ARBA" id="ARBA00022605"/>
    </source>
</evidence>
<dbReference type="NCBIfam" id="NF002086">
    <property type="entry name" value="PRK00915.1-3"/>
    <property type="match status" value="1"/>
</dbReference>
<dbReference type="InterPro" id="IPR002034">
    <property type="entry name" value="AIPM/Hcit_synth_CS"/>
</dbReference>
<dbReference type="NCBIfam" id="NF002085">
    <property type="entry name" value="PRK00915.1-2"/>
    <property type="match status" value="1"/>
</dbReference>
<evidence type="ECO:0000256" key="5">
    <source>
        <dbReference type="ARBA" id="ARBA00022430"/>
    </source>
</evidence>
<dbReference type="InterPro" id="IPR013785">
    <property type="entry name" value="Aldolase_TIM"/>
</dbReference>
<comment type="similarity">
    <text evidence="2 12">Belongs to the alpha-IPM synthase/homocitrate synthase family. LeuA type 1 subfamily.</text>
</comment>
<dbReference type="NCBIfam" id="TIGR00973">
    <property type="entry name" value="leuA_bact"/>
    <property type="match status" value="1"/>
</dbReference>
<dbReference type="EC" id="2.3.3.13" evidence="3 12"/>
<proteinExistence type="inferred from homology"/>
<dbReference type="PANTHER" id="PTHR10277">
    <property type="entry name" value="HOMOCITRATE SYNTHASE-RELATED"/>
    <property type="match status" value="1"/>
</dbReference>
<dbReference type="FunFam" id="1.10.238.260:FF:000001">
    <property type="entry name" value="2-isopropylmalate synthase"/>
    <property type="match status" value="1"/>
</dbReference>
<gene>
    <name evidence="12" type="primary">leuA</name>
    <name evidence="14" type="ORF">HMPREF1092_01411</name>
</gene>
<dbReference type="SUPFAM" id="SSF110921">
    <property type="entry name" value="2-isopropylmalate synthase LeuA, allosteric (dimerisation) domain"/>
    <property type="match status" value="1"/>
</dbReference>
<keyword evidence="15" id="KW-1185">Reference proteome</keyword>
<dbReference type="FunFam" id="3.30.160.270:FF:000001">
    <property type="entry name" value="2-isopropylmalate synthase"/>
    <property type="match status" value="1"/>
</dbReference>
<evidence type="ECO:0000313" key="14">
    <source>
        <dbReference type="EMBL" id="ENZ02176.1"/>
    </source>
</evidence>
<evidence type="ECO:0000256" key="1">
    <source>
        <dbReference type="ARBA" id="ARBA00004689"/>
    </source>
</evidence>
<dbReference type="FunFam" id="3.20.20.70:FF:000010">
    <property type="entry name" value="2-isopropylmalate synthase"/>
    <property type="match status" value="1"/>
</dbReference>
<evidence type="ECO:0000256" key="6">
    <source>
        <dbReference type="ARBA" id="ARBA00022490"/>
    </source>
</evidence>
<comment type="cofactor">
    <cofactor evidence="12">
        <name>Mn(2+)</name>
        <dbReference type="ChEBI" id="CHEBI:29035"/>
    </cofactor>
</comment>
<dbReference type="UniPathway" id="UPA00048">
    <property type="reaction ID" value="UER00070"/>
</dbReference>
<dbReference type="Gene3D" id="1.10.238.260">
    <property type="match status" value="1"/>
</dbReference>
<evidence type="ECO:0000256" key="2">
    <source>
        <dbReference type="ARBA" id="ARBA00009396"/>
    </source>
</evidence>
<feature type="binding site" evidence="12">
    <location>
        <position position="204"/>
    </location>
    <ligand>
        <name>Mn(2+)</name>
        <dbReference type="ChEBI" id="CHEBI:29035"/>
    </ligand>
</feature>
<dbReference type="GO" id="GO:0009098">
    <property type="term" value="P:L-leucine biosynthetic process"/>
    <property type="evidence" value="ECO:0007669"/>
    <property type="project" value="UniProtKB-UniRule"/>
</dbReference>
<accession>N9WGI3</accession>
<dbReference type="Gene3D" id="3.20.20.70">
    <property type="entry name" value="Aldolase class I"/>
    <property type="match status" value="1"/>
</dbReference>
<evidence type="ECO:0000256" key="10">
    <source>
        <dbReference type="ARBA" id="ARBA00023211"/>
    </source>
</evidence>
<keyword evidence="11 12" id="KW-0100">Branched-chain amino acid biosynthesis</keyword>
<feature type="binding site" evidence="12">
    <location>
        <position position="202"/>
    </location>
    <ligand>
        <name>Mn(2+)</name>
        <dbReference type="ChEBI" id="CHEBI:29035"/>
    </ligand>
</feature>
<dbReference type="NCBIfam" id="NF002088">
    <property type="entry name" value="PRK00915.1-5"/>
    <property type="match status" value="1"/>
</dbReference>
<dbReference type="GO" id="GO:0030145">
    <property type="term" value="F:manganese ion binding"/>
    <property type="evidence" value="ECO:0007669"/>
    <property type="project" value="UniProtKB-UniRule"/>
</dbReference>
<dbReference type="HOGENOM" id="CLU_022158_0_1_9"/>
<evidence type="ECO:0000256" key="11">
    <source>
        <dbReference type="ARBA" id="ARBA00023304"/>
    </source>
</evidence>
<dbReference type="Proteomes" id="UP000013097">
    <property type="component" value="Unassembled WGS sequence"/>
</dbReference>
<dbReference type="Pfam" id="PF08502">
    <property type="entry name" value="LeuA_dimer"/>
    <property type="match status" value="1"/>
</dbReference>
<feature type="region of interest" description="Regulatory domain" evidence="12">
    <location>
        <begin position="391"/>
        <end position="498"/>
    </location>
</feature>
<dbReference type="Pfam" id="PF22617">
    <property type="entry name" value="HCS_D2"/>
    <property type="match status" value="1"/>
</dbReference>
<dbReference type="HAMAP" id="MF_01025">
    <property type="entry name" value="LeuA_type1"/>
    <property type="match status" value="1"/>
</dbReference>
<feature type="binding site" evidence="12">
    <location>
        <position position="14"/>
    </location>
    <ligand>
        <name>Mn(2+)</name>
        <dbReference type="ChEBI" id="CHEBI:29035"/>
    </ligand>
</feature>
<evidence type="ECO:0000256" key="9">
    <source>
        <dbReference type="ARBA" id="ARBA00022723"/>
    </source>
</evidence>
<dbReference type="GO" id="GO:0005737">
    <property type="term" value="C:cytoplasm"/>
    <property type="evidence" value="ECO:0007669"/>
    <property type="project" value="UniProtKB-UniRule"/>
</dbReference>
<dbReference type="PROSITE" id="PS00816">
    <property type="entry name" value="AIPM_HOMOCIT_SYNTH_2"/>
    <property type="match status" value="1"/>
</dbReference>
<name>N9WGI3_9CLOT</name>
<evidence type="ECO:0000256" key="4">
    <source>
        <dbReference type="ARBA" id="ARBA00018198"/>
    </source>
</evidence>
<dbReference type="RefSeq" id="WP_002597912.1">
    <property type="nucleotide sequence ID" value="NZ_KB850956.1"/>
</dbReference>
<comment type="catalytic activity">
    <reaction evidence="12">
        <text>3-methyl-2-oxobutanoate + acetyl-CoA + H2O = (2S)-2-isopropylmalate + CoA + H(+)</text>
        <dbReference type="Rhea" id="RHEA:21524"/>
        <dbReference type="ChEBI" id="CHEBI:1178"/>
        <dbReference type="ChEBI" id="CHEBI:11851"/>
        <dbReference type="ChEBI" id="CHEBI:15377"/>
        <dbReference type="ChEBI" id="CHEBI:15378"/>
        <dbReference type="ChEBI" id="CHEBI:57287"/>
        <dbReference type="ChEBI" id="CHEBI:57288"/>
        <dbReference type="EC" id="2.3.3.13"/>
    </reaction>
</comment>
<dbReference type="Pfam" id="PF00682">
    <property type="entry name" value="HMGL-like"/>
    <property type="match status" value="1"/>
</dbReference>
<dbReference type="InterPro" id="IPR000891">
    <property type="entry name" value="PYR_CT"/>
</dbReference>
<keyword evidence="9 12" id="KW-0479">Metal-binding</keyword>
<dbReference type="InterPro" id="IPR013709">
    <property type="entry name" value="2-isopropylmalate_synth_dimer"/>
</dbReference>
<evidence type="ECO:0000256" key="3">
    <source>
        <dbReference type="ARBA" id="ARBA00012973"/>
    </source>
</evidence>
<dbReference type="SUPFAM" id="SSF51569">
    <property type="entry name" value="Aldolase"/>
    <property type="match status" value="1"/>
</dbReference>
<feature type="domain" description="Pyruvate carboxyltransferase" evidence="13">
    <location>
        <begin position="5"/>
        <end position="267"/>
    </location>
</feature>
<dbReference type="PROSITE" id="PS50991">
    <property type="entry name" value="PYR_CT"/>
    <property type="match status" value="1"/>
</dbReference>